<sequence length="127" mass="14262">MKSTSTPLSLVVLIALVFIANGGIRPVDARRPHWGHGFFGRRCQRVLFVPITSPTTDDTCAADYADRDNNGVDLLENGRFTQEFLENVGEGNNITVCHGYIRKRDPSRSMFRVKTFQVNTTFTVVEI</sequence>
<evidence type="ECO:0000256" key="1">
    <source>
        <dbReference type="SAM" id="SignalP"/>
    </source>
</evidence>
<evidence type="ECO:0000313" key="2">
    <source>
        <dbReference type="EMBL" id="TRY63819.1"/>
    </source>
</evidence>
<feature type="chain" id="PRO_5022099995" evidence="1">
    <location>
        <begin position="30"/>
        <end position="127"/>
    </location>
</feature>
<keyword evidence="3" id="KW-1185">Reference proteome</keyword>
<comment type="caution">
    <text evidence="2">The sequence shown here is derived from an EMBL/GenBank/DDBJ whole genome shotgun (WGS) entry which is preliminary data.</text>
</comment>
<proteinExistence type="predicted"/>
<protein>
    <submittedName>
        <fullName evidence="2">Uncharacterized protein</fullName>
    </submittedName>
</protein>
<gene>
    <name evidence="2" type="ORF">TCAL_15227</name>
</gene>
<accession>A0A553NEM8</accession>
<evidence type="ECO:0000313" key="3">
    <source>
        <dbReference type="Proteomes" id="UP000318571"/>
    </source>
</evidence>
<keyword evidence="1" id="KW-0732">Signal</keyword>
<name>A0A553NEM8_TIGCA</name>
<organism evidence="2 3">
    <name type="scientific">Tigriopus californicus</name>
    <name type="common">Marine copepod</name>
    <dbReference type="NCBI Taxonomy" id="6832"/>
    <lineage>
        <taxon>Eukaryota</taxon>
        <taxon>Metazoa</taxon>
        <taxon>Ecdysozoa</taxon>
        <taxon>Arthropoda</taxon>
        <taxon>Crustacea</taxon>
        <taxon>Multicrustacea</taxon>
        <taxon>Hexanauplia</taxon>
        <taxon>Copepoda</taxon>
        <taxon>Harpacticoida</taxon>
        <taxon>Harpacticidae</taxon>
        <taxon>Tigriopus</taxon>
    </lineage>
</organism>
<feature type="signal peptide" evidence="1">
    <location>
        <begin position="1"/>
        <end position="29"/>
    </location>
</feature>
<dbReference type="EMBL" id="VCGU01000458">
    <property type="protein sequence ID" value="TRY63819.1"/>
    <property type="molecule type" value="Genomic_DNA"/>
</dbReference>
<dbReference type="AlphaFoldDB" id="A0A553NEM8"/>
<reference evidence="2 3" key="1">
    <citation type="journal article" date="2018" name="Nat. Ecol. Evol.">
        <title>Genomic signatures of mitonuclear coevolution across populations of Tigriopus californicus.</title>
        <authorList>
            <person name="Barreto F.S."/>
            <person name="Watson E.T."/>
            <person name="Lima T.G."/>
            <person name="Willett C.S."/>
            <person name="Edmands S."/>
            <person name="Li W."/>
            <person name="Burton R.S."/>
        </authorList>
    </citation>
    <scope>NUCLEOTIDE SEQUENCE [LARGE SCALE GENOMIC DNA]</scope>
    <source>
        <strain evidence="2 3">San Diego</strain>
    </source>
</reference>
<dbReference type="Proteomes" id="UP000318571">
    <property type="component" value="Chromosome 10"/>
</dbReference>